<accession>A0A5E4BSF8</accession>
<feature type="non-terminal residue" evidence="1">
    <location>
        <position position="68"/>
    </location>
</feature>
<dbReference type="AlphaFoldDB" id="A0A5E4BSF8"/>
<name>A0A5E4BSF8_MARMO</name>
<evidence type="ECO:0000313" key="1">
    <source>
        <dbReference type="EMBL" id="VTJ71911.1"/>
    </source>
</evidence>
<keyword evidence="2" id="KW-1185">Reference proteome</keyword>
<proteinExistence type="predicted"/>
<evidence type="ECO:0000313" key="2">
    <source>
        <dbReference type="Proteomes" id="UP000335636"/>
    </source>
</evidence>
<sequence>MARHWDLQAGCEASSDVLCGGQAGVGIQGTGDLEGPIGCGSDARPGRTQVLMDIGLGSESGTRLCEDP</sequence>
<protein>
    <submittedName>
        <fullName evidence="1">Uncharacterized protein</fullName>
    </submittedName>
</protein>
<organism evidence="1 2">
    <name type="scientific">Marmota monax</name>
    <name type="common">Woodchuck</name>
    <dbReference type="NCBI Taxonomy" id="9995"/>
    <lineage>
        <taxon>Eukaryota</taxon>
        <taxon>Metazoa</taxon>
        <taxon>Chordata</taxon>
        <taxon>Craniata</taxon>
        <taxon>Vertebrata</taxon>
        <taxon>Euteleostomi</taxon>
        <taxon>Mammalia</taxon>
        <taxon>Eutheria</taxon>
        <taxon>Euarchontoglires</taxon>
        <taxon>Glires</taxon>
        <taxon>Rodentia</taxon>
        <taxon>Sciuromorpha</taxon>
        <taxon>Sciuridae</taxon>
        <taxon>Xerinae</taxon>
        <taxon>Marmotini</taxon>
        <taxon>Marmota</taxon>
    </lineage>
</organism>
<gene>
    <name evidence="1" type="ORF">MONAX_5E018208</name>
</gene>
<dbReference type="Proteomes" id="UP000335636">
    <property type="component" value="Unassembled WGS sequence"/>
</dbReference>
<comment type="caution">
    <text evidence="1">The sequence shown here is derived from an EMBL/GenBank/DDBJ whole genome shotgun (WGS) entry which is preliminary data.</text>
</comment>
<dbReference type="EMBL" id="CABDUW010000597">
    <property type="protein sequence ID" value="VTJ71911.1"/>
    <property type="molecule type" value="Genomic_DNA"/>
</dbReference>
<reference evidence="1" key="1">
    <citation type="submission" date="2019-04" db="EMBL/GenBank/DDBJ databases">
        <authorList>
            <person name="Alioto T."/>
            <person name="Alioto T."/>
        </authorList>
    </citation>
    <scope>NUCLEOTIDE SEQUENCE [LARGE SCALE GENOMIC DNA]</scope>
</reference>